<keyword evidence="2" id="KW-0808">Transferase</keyword>
<evidence type="ECO:0000256" key="2">
    <source>
        <dbReference type="ARBA" id="ARBA00022679"/>
    </source>
</evidence>
<dbReference type="GO" id="GO:0005524">
    <property type="term" value="F:ATP binding"/>
    <property type="evidence" value="ECO:0007669"/>
    <property type="project" value="UniProtKB-KW"/>
</dbReference>
<dbReference type="InterPro" id="IPR027417">
    <property type="entry name" value="P-loop_NTPase"/>
</dbReference>
<reference evidence="6 7" key="1">
    <citation type="journal article" date="2018" name="PLoS ONE">
        <title>The draft genome of Kipferlia bialata reveals reductive genome evolution in fornicate parasites.</title>
        <authorList>
            <person name="Tanifuji G."/>
            <person name="Takabayashi S."/>
            <person name="Kume K."/>
            <person name="Takagi M."/>
            <person name="Nakayama T."/>
            <person name="Kamikawa R."/>
            <person name="Inagaki Y."/>
            <person name="Hashimoto T."/>
        </authorList>
    </citation>
    <scope>NUCLEOTIDE SEQUENCE [LARGE SCALE GENOMIC DNA]</scope>
    <source>
        <strain evidence="6">NY0173</strain>
    </source>
</reference>
<dbReference type="PANTHER" id="PTHR11088:SF89">
    <property type="entry name" value="TRNA DIMETHYLALLYLTRANSFERASE"/>
    <property type="match status" value="1"/>
</dbReference>
<dbReference type="GO" id="GO:0005739">
    <property type="term" value="C:mitochondrion"/>
    <property type="evidence" value="ECO:0007669"/>
    <property type="project" value="TreeGrafter"/>
</dbReference>
<name>A0A9K3CTA9_9EUKA</name>
<dbReference type="GO" id="GO:0006400">
    <property type="term" value="P:tRNA modification"/>
    <property type="evidence" value="ECO:0007669"/>
    <property type="project" value="TreeGrafter"/>
</dbReference>
<feature type="region of interest" description="Disordered" evidence="5">
    <location>
        <begin position="387"/>
        <end position="407"/>
    </location>
</feature>
<evidence type="ECO:0000256" key="3">
    <source>
        <dbReference type="ARBA" id="ARBA00022741"/>
    </source>
</evidence>
<gene>
    <name evidence="6" type="ORF">KIPB_003369</name>
</gene>
<keyword evidence="7" id="KW-1185">Reference proteome</keyword>
<dbReference type="EMBL" id="BDIP01000639">
    <property type="protein sequence ID" value="GIQ82266.1"/>
    <property type="molecule type" value="Genomic_DNA"/>
</dbReference>
<dbReference type="PANTHER" id="PTHR11088">
    <property type="entry name" value="TRNA DIMETHYLALLYLTRANSFERASE"/>
    <property type="match status" value="1"/>
</dbReference>
<dbReference type="SUPFAM" id="SSF52540">
    <property type="entry name" value="P-loop containing nucleoside triphosphate hydrolases"/>
    <property type="match status" value="1"/>
</dbReference>
<evidence type="ECO:0000256" key="4">
    <source>
        <dbReference type="ARBA" id="ARBA00022840"/>
    </source>
</evidence>
<dbReference type="Pfam" id="PF01715">
    <property type="entry name" value="IPPT"/>
    <property type="match status" value="1"/>
</dbReference>
<dbReference type="GO" id="GO:0052381">
    <property type="term" value="F:tRNA dimethylallyltransferase activity"/>
    <property type="evidence" value="ECO:0007669"/>
    <property type="project" value="TreeGrafter"/>
</dbReference>
<dbReference type="Proteomes" id="UP000265618">
    <property type="component" value="Unassembled WGS sequence"/>
</dbReference>
<protein>
    <submittedName>
        <fullName evidence="6">tRNA dimethylallyltransferase</fullName>
    </submittedName>
</protein>
<evidence type="ECO:0000313" key="6">
    <source>
        <dbReference type="EMBL" id="GIQ82266.1"/>
    </source>
</evidence>
<keyword evidence="3" id="KW-0547">Nucleotide-binding</keyword>
<keyword evidence="4" id="KW-0067">ATP-binding</keyword>
<evidence type="ECO:0000313" key="7">
    <source>
        <dbReference type="Proteomes" id="UP000265618"/>
    </source>
</evidence>
<evidence type="ECO:0000256" key="1">
    <source>
        <dbReference type="ARBA" id="ARBA00005842"/>
    </source>
</evidence>
<dbReference type="Gene3D" id="3.40.50.300">
    <property type="entry name" value="P-loop containing nucleotide triphosphate hydrolases"/>
    <property type="match status" value="1"/>
</dbReference>
<sequence length="407" mass="44436">MRSPTPIHAPMATSGKDPVVFLLGTTASGKTSLSIELCQRYGLEVVNCDSMQIWSGIDTLSAAPTPEERAGAPHHLFDILSCQDRHSLETWSVRQWEKEVETVVKAIRSRGHVPLFVGGTFYYAAYLISAGDADSVEASQSFSGDKRKGARDTHRGIRDTAPFPLHVLVLDADTYGTDVQCLGPLQAIGLKELLPAWVQCNSDINAALAAGLTTLSEGERESDRQTLRSLWCRMVSDVLADHVPYTSLSIKGAEGVPPIVSEAGYREAQMGTQAVVAGTLRYAKSQRKWAKRLARMVPSECVTSLSIAEGERERGMEAVRAFLATPPALMQAPPLTRVTCDSSAVTCECGLVVPKVNLDAHKQGRKHRLVMARDQKRARDMEQKELARLRGIEAQKQRERETAGEGA</sequence>
<comment type="similarity">
    <text evidence="1">Belongs to the IPP transferase family.</text>
</comment>
<accession>A0A9K3CTA9</accession>
<dbReference type="InterPro" id="IPR039657">
    <property type="entry name" value="Dimethylallyltransferase"/>
</dbReference>
<dbReference type="AlphaFoldDB" id="A0A9K3CTA9"/>
<organism evidence="6 7">
    <name type="scientific">Kipferlia bialata</name>
    <dbReference type="NCBI Taxonomy" id="797122"/>
    <lineage>
        <taxon>Eukaryota</taxon>
        <taxon>Metamonada</taxon>
        <taxon>Carpediemonas-like organisms</taxon>
        <taxon>Kipferlia</taxon>
    </lineage>
</organism>
<evidence type="ECO:0000256" key="5">
    <source>
        <dbReference type="SAM" id="MobiDB-lite"/>
    </source>
</evidence>
<comment type="caution">
    <text evidence="6">The sequence shown here is derived from an EMBL/GenBank/DDBJ whole genome shotgun (WGS) entry which is preliminary data.</text>
</comment>
<dbReference type="OrthoDB" id="775260at2759"/>
<proteinExistence type="inferred from homology"/>